<dbReference type="EMBL" id="QICN01000003">
    <property type="protein sequence ID" value="PXV69829.1"/>
    <property type="molecule type" value="Genomic_DNA"/>
</dbReference>
<proteinExistence type="predicted"/>
<organism evidence="2 3">
    <name type="scientific">Sinimarinibacterium flocculans</name>
    <dbReference type="NCBI Taxonomy" id="985250"/>
    <lineage>
        <taxon>Bacteria</taxon>
        <taxon>Pseudomonadati</taxon>
        <taxon>Pseudomonadota</taxon>
        <taxon>Gammaproteobacteria</taxon>
        <taxon>Nevskiales</taxon>
        <taxon>Nevskiaceae</taxon>
        <taxon>Sinimarinibacterium</taxon>
    </lineage>
</organism>
<evidence type="ECO:0000256" key="1">
    <source>
        <dbReference type="SAM" id="SignalP"/>
    </source>
</evidence>
<accession>A0A318EGD9</accession>
<evidence type="ECO:0000313" key="2">
    <source>
        <dbReference type="EMBL" id="PXV69829.1"/>
    </source>
</evidence>
<reference evidence="2 3" key="1">
    <citation type="submission" date="2018-04" db="EMBL/GenBank/DDBJ databases">
        <title>Genomic Encyclopedia of Type Strains, Phase IV (KMG-IV): sequencing the most valuable type-strain genomes for metagenomic binning, comparative biology and taxonomic classification.</title>
        <authorList>
            <person name="Goeker M."/>
        </authorList>
    </citation>
    <scope>NUCLEOTIDE SEQUENCE [LARGE SCALE GENOMIC DNA]</scope>
    <source>
        <strain evidence="2 3">DSM 104150</strain>
    </source>
</reference>
<evidence type="ECO:0008006" key="4">
    <source>
        <dbReference type="Google" id="ProtNLM"/>
    </source>
</evidence>
<protein>
    <recommendedName>
        <fullName evidence="4">Outer membrane beta-barrel porin/alpha-amylase</fullName>
    </recommendedName>
</protein>
<name>A0A318EGD9_9GAMM</name>
<dbReference type="AlphaFoldDB" id="A0A318EGD9"/>
<dbReference type="RefSeq" id="WP_110264727.1">
    <property type="nucleotide sequence ID" value="NZ_CAKZQT010000029.1"/>
</dbReference>
<evidence type="ECO:0000313" key="3">
    <source>
        <dbReference type="Proteomes" id="UP000248330"/>
    </source>
</evidence>
<keyword evidence="3" id="KW-1185">Reference proteome</keyword>
<comment type="caution">
    <text evidence="2">The sequence shown here is derived from an EMBL/GenBank/DDBJ whole genome shotgun (WGS) entry which is preliminary data.</text>
</comment>
<feature type="signal peptide" evidence="1">
    <location>
        <begin position="1"/>
        <end position="25"/>
    </location>
</feature>
<dbReference type="OrthoDB" id="7057914at2"/>
<dbReference type="Proteomes" id="UP000248330">
    <property type="component" value="Unassembled WGS sequence"/>
</dbReference>
<keyword evidence="1" id="KW-0732">Signal</keyword>
<sequence length="299" mass="32340">MSSRLRGPAVAAGLAALLLQAPASACSTCKCGDYTISLFGAEKPFESRFRVGVDYVHRSERQGDPAVLERETDEQRLLLGLSYAVTGDLSVAAQIPFVRKQIRDSDLARQQAEGLGDIDLVGRWTLLREGGVSGRHLAGVRFGVRLPTAEQVEDAAGERLDIDVQPDAGSTVPNLGGWYSYFRYPWFVTTTLTWFSFGDGHQDFSPSDAVVASALAQYGLTQTLALQLGLDARHAGRNRFLSIEDRDSGGTLAMAFGGVALRVFDELVVSAGAQVPVFDDLNGHQEEDPVLRVGLAYDF</sequence>
<gene>
    <name evidence="2" type="ORF">C8D93_103405</name>
</gene>
<feature type="chain" id="PRO_5016314802" description="Outer membrane beta-barrel porin/alpha-amylase" evidence="1">
    <location>
        <begin position="26"/>
        <end position="299"/>
    </location>
</feature>